<dbReference type="HOGENOM" id="CLU_013173_4_2_1"/>
<evidence type="ECO:0000256" key="6">
    <source>
        <dbReference type="ARBA" id="ARBA00022842"/>
    </source>
</evidence>
<evidence type="ECO:0000256" key="1">
    <source>
        <dbReference type="ARBA" id="ARBA00001936"/>
    </source>
</evidence>
<accession>J7RUQ5</accession>
<evidence type="ECO:0000259" key="10">
    <source>
        <dbReference type="PROSITE" id="PS51746"/>
    </source>
</evidence>
<name>J7RUQ5_HUIN7</name>
<dbReference type="SMART" id="SM00332">
    <property type="entry name" value="PP2Cc"/>
    <property type="match status" value="1"/>
</dbReference>
<dbReference type="Proteomes" id="UP000006310">
    <property type="component" value="Chromosome 2"/>
</dbReference>
<dbReference type="InterPro" id="IPR000222">
    <property type="entry name" value="PP2C_BS"/>
</dbReference>
<dbReference type="PROSITE" id="PS01032">
    <property type="entry name" value="PPM_1"/>
    <property type="match status" value="1"/>
</dbReference>
<dbReference type="InterPro" id="IPR001932">
    <property type="entry name" value="PPM-type_phosphatase-like_dom"/>
</dbReference>
<protein>
    <recommendedName>
        <fullName evidence="3">protein-serine/threonine phosphatase</fullName>
        <ecNumber evidence="3">3.1.3.16</ecNumber>
    </recommendedName>
</protein>
<evidence type="ECO:0000256" key="8">
    <source>
        <dbReference type="ARBA" id="ARBA00023211"/>
    </source>
</evidence>
<dbReference type="EC" id="3.1.3.16" evidence="3"/>
<keyword evidence="6" id="KW-0460">Magnesium</keyword>
<evidence type="ECO:0000256" key="5">
    <source>
        <dbReference type="ARBA" id="ARBA00022801"/>
    </source>
</evidence>
<organism evidence="11 12">
    <name type="scientific">Huiozyma naganishii (strain ATCC MYA-139 / BCRC 22969 / CBS 8797 / KCTC 17520 / NBRC 10181 / NCYC 3082 / Yp74L-3)</name>
    <name type="common">Yeast</name>
    <name type="synonym">Kazachstania naganishii</name>
    <dbReference type="NCBI Taxonomy" id="1071383"/>
    <lineage>
        <taxon>Eukaryota</taxon>
        <taxon>Fungi</taxon>
        <taxon>Dikarya</taxon>
        <taxon>Ascomycota</taxon>
        <taxon>Saccharomycotina</taxon>
        <taxon>Saccharomycetes</taxon>
        <taxon>Saccharomycetales</taxon>
        <taxon>Saccharomycetaceae</taxon>
        <taxon>Huiozyma</taxon>
    </lineage>
</organism>
<proteinExistence type="inferred from homology"/>
<dbReference type="KEGG" id="kng:KNAG_0B01350"/>
<dbReference type="GO" id="GO:0046872">
    <property type="term" value="F:metal ion binding"/>
    <property type="evidence" value="ECO:0007669"/>
    <property type="project" value="UniProtKB-KW"/>
</dbReference>
<dbReference type="GO" id="GO:0004722">
    <property type="term" value="F:protein serine/threonine phosphatase activity"/>
    <property type="evidence" value="ECO:0007669"/>
    <property type="project" value="UniProtKB-EC"/>
</dbReference>
<dbReference type="OrthoDB" id="10264738at2759"/>
<dbReference type="Pfam" id="PF00481">
    <property type="entry name" value="PP2C"/>
    <property type="match status" value="1"/>
</dbReference>
<dbReference type="PANTHER" id="PTHR13832">
    <property type="entry name" value="PROTEIN PHOSPHATASE 2C"/>
    <property type="match status" value="1"/>
</dbReference>
<comment type="similarity">
    <text evidence="2 9">Belongs to the PP2C family.</text>
</comment>
<dbReference type="eggNOG" id="KOG0698">
    <property type="taxonomic scope" value="Eukaryota"/>
</dbReference>
<dbReference type="SUPFAM" id="SSF81606">
    <property type="entry name" value="PP2C-like"/>
    <property type="match status" value="1"/>
</dbReference>
<dbReference type="InterPro" id="IPR015655">
    <property type="entry name" value="PP2C"/>
</dbReference>
<reference evidence="11 12" key="1">
    <citation type="journal article" date="2011" name="Proc. Natl. Acad. Sci. U.S.A.">
        <title>Evolutionary erosion of yeast sex chromosomes by mating-type switching accidents.</title>
        <authorList>
            <person name="Gordon J.L."/>
            <person name="Armisen D."/>
            <person name="Proux-Wera E."/>
            <person name="Oheigeartaigh S.S."/>
            <person name="Byrne K.P."/>
            <person name="Wolfe K.H."/>
        </authorList>
    </citation>
    <scope>NUCLEOTIDE SEQUENCE [LARGE SCALE GENOMIC DNA]</scope>
    <source>
        <strain evidence="12">ATCC MYA-139 / BCRC 22969 / CBS 8797 / CCRC 22969 / KCTC 17520 / NBRC 10181 / NCYC 3082</strain>
    </source>
</reference>
<dbReference type="OMA" id="MQGYRMT"/>
<dbReference type="EMBL" id="HE978315">
    <property type="protein sequence ID" value="CCK68582.1"/>
    <property type="molecule type" value="Genomic_DNA"/>
</dbReference>
<dbReference type="Gene3D" id="3.60.40.10">
    <property type="entry name" value="PPM-type phosphatase domain"/>
    <property type="match status" value="1"/>
</dbReference>
<comment type="cofactor">
    <cofactor evidence="1">
        <name>Mn(2+)</name>
        <dbReference type="ChEBI" id="CHEBI:29035"/>
    </cofactor>
</comment>
<keyword evidence="12" id="KW-1185">Reference proteome</keyword>
<evidence type="ECO:0000313" key="11">
    <source>
        <dbReference type="EMBL" id="CCK68582.1"/>
    </source>
</evidence>
<dbReference type="PROSITE" id="PS51746">
    <property type="entry name" value="PPM_2"/>
    <property type="match status" value="1"/>
</dbReference>
<sequence>MGQLLSHPLTEKTIEYNDYRDHIGTTYLSHKCPRFFNCVGSMQGYRLTQEDAHMVINEDDTLRIQFYNPFADRREHYLVSVFAVFDGHGGDDCSLFLAGGNGNGYDPQRGIAKWVTRSFETHSYGDAARHKIGSVLQGDAKATRVFASLEGLIAQIMRDAFLKQDAELYRHFANTPCGSTCVLAAVVNGETLYVANCGDSRCVLSSKGNAVKTMSFDHKPQHIGELLRINDNGGSVSLGRVGGVLALSRALGDFQFKRGVDYSQQHASNSHQSQQLWHKRSIPPQEAQVTAEPDVLMHKIDYKRDEFIVLACDGIWDVYSNRQVVKLIKYHLALGAKLDQIVPKLLDHGIAQANSSTGVGFDNMTAMIVVLNKQGETLSDWYTKMKIRLERERGLS</sequence>
<evidence type="ECO:0000256" key="9">
    <source>
        <dbReference type="RuleBase" id="RU003465"/>
    </source>
</evidence>
<dbReference type="STRING" id="1071383.J7RUQ5"/>
<evidence type="ECO:0000256" key="3">
    <source>
        <dbReference type="ARBA" id="ARBA00013081"/>
    </source>
</evidence>
<dbReference type="GeneID" id="34524232"/>
<dbReference type="PANTHER" id="PTHR13832:SF803">
    <property type="entry name" value="PROTEIN PHOSPHATASE 1G"/>
    <property type="match status" value="1"/>
</dbReference>
<keyword evidence="7 9" id="KW-0904">Protein phosphatase</keyword>
<gene>
    <name evidence="11" type="primary">KNAG0B01350</name>
    <name evidence="11" type="ordered locus">KNAG_0B01350</name>
</gene>
<keyword evidence="5 9" id="KW-0378">Hydrolase</keyword>
<reference evidence="12" key="2">
    <citation type="submission" date="2012-08" db="EMBL/GenBank/DDBJ databases">
        <title>Genome sequence of Kazachstania naganishii.</title>
        <authorList>
            <person name="Gordon J.L."/>
            <person name="Armisen D."/>
            <person name="Proux-Wera E."/>
            <person name="OhEigeartaigh S.S."/>
            <person name="Byrne K.P."/>
            <person name="Wolfe K.H."/>
        </authorList>
    </citation>
    <scope>NUCLEOTIDE SEQUENCE [LARGE SCALE GENOMIC DNA]</scope>
    <source>
        <strain evidence="12">ATCC MYA-139 / BCRC 22969 / CBS 8797 / CCRC 22969 / KCTC 17520 / NBRC 10181 / NCYC 3082</strain>
    </source>
</reference>
<evidence type="ECO:0000256" key="2">
    <source>
        <dbReference type="ARBA" id="ARBA00006702"/>
    </source>
</evidence>
<dbReference type="RefSeq" id="XP_022462828.1">
    <property type="nucleotide sequence ID" value="XM_022611417.1"/>
</dbReference>
<feature type="domain" description="PPM-type phosphatase" evidence="10">
    <location>
        <begin position="36"/>
        <end position="371"/>
    </location>
</feature>
<dbReference type="FunFam" id="3.60.40.10:FF:000087">
    <property type="entry name" value="Type 2C protein phosphatase"/>
    <property type="match status" value="1"/>
</dbReference>
<evidence type="ECO:0000256" key="7">
    <source>
        <dbReference type="ARBA" id="ARBA00022912"/>
    </source>
</evidence>
<dbReference type="InterPro" id="IPR036457">
    <property type="entry name" value="PPM-type-like_dom_sf"/>
</dbReference>
<dbReference type="CDD" id="cd00143">
    <property type="entry name" value="PP2Cc"/>
    <property type="match status" value="1"/>
</dbReference>
<dbReference type="AlphaFoldDB" id="J7RUQ5"/>
<evidence type="ECO:0000256" key="4">
    <source>
        <dbReference type="ARBA" id="ARBA00022723"/>
    </source>
</evidence>
<keyword evidence="4" id="KW-0479">Metal-binding</keyword>
<keyword evidence="8" id="KW-0464">Manganese</keyword>
<evidence type="ECO:0000313" key="12">
    <source>
        <dbReference type="Proteomes" id="UP000006310"/>
    </source>
</evidence>